<feature type="compositionally biased region" description="Pro residues" evidence="1">
    <location>
        <begin position="29"/>
        <end position="39"/>
    </location>
</feature>
<evidence type="ECO:0000256" key="1">
    <source>
        <dbReference type="SAM" id="MobiDB-lite"/>
    </source>
</evidence>
<name>A0A3N4LCN4_9PEZI</name>
<accession>A0A3N4LCN4</accession>
<gene>
    <name evidence="2" type="ORF">L211DRAFT_842856</name>
</gene>
<evidence type="ECO:0000313" key="3">
    <source>
        <dbReference type="Proteomes" id="UP000267821"/>
    </source>
</evidence>
<proteinExistence type="predicted"/>
<feature type="region of interest" description="Disordered" evidence="1">
    <location>
        <begin position="1"/>
        <end position="138"/>
    </location>
</feature>
<reference evidence="2 3" key="1">
    <citation type="journal article" date="2018" name="Nat. Ecol. Evol.">
        <title>Pezizomycetes genomes reveal the molecular basis of ectomycorrhizal truffle lifestyle.</title>
        <authorList>
            <person name="Murat C."/>
            <person name="Payen T."/>
            <person name="Noel B."/>
            <person name="Kuo A."/>
            <person name="Morin E."/>
            <person name="Chen J."/>
            <person name="Kohler A."/>
            <person name="Krizsan K."/>
            <person name="Balestrini R."/>
            <person name="Da Silva C."/>
            <person name="Montanini B."/>
            <person name="Hainaut M."/>
            <person name="Levati E."/>
            <person name="Barry K.W."/>
            <person name="Belfiori B."/>
            <person name="Cichocki N."/>
            <person name="Clum A."/>
            <person name="Dockter R.B."/>
            <person name="Fauchery L."/>
            <person name="Guy J."/>
            <person name="Iotti M."/>
            <person name="Le Tacon F."/>
            <person name="Lindquist E.A."/>
            <person name="Lipzen A."/>
            <person name="Malagnac F."/>
            <person name="Mello A."/>
            <person name="Molinier V."/>
            <person name="Miyauchi S."/>
            <person name="Poulain J."/>
            <person name="Riccioni C."/>
            <person name="Rubini A."/>
            <person name="Sitrit Y."/>
            <person name="Splivallo R."/>
            <person name="Traeger S."/>
            <person name="Wang M."/>
            <person name="Zifcakova L."/>
            <person name="Wipf D."/>
            <person name="Zambonelli A."/>
            <person name="Paolocci F."/>
            <person name="Nowrousian M."/>
            <person name="Ottonello S."/>
            <person name="Baldrian P."/>
            <person name="Spatafora J.W."/>
            <person name="Henrissat B."/>
            <person name="Nagy L.G."/>
            <person name="Aury J.M."/>
            <person name="Wincker P."/>
            <person name="Grigoriev I.V."/>
            <person name="Bonfante P."/>
            <person name="Martin F.M."/>
        </authorList>
    </citation>
    <scope>NUCLEOTIDE SEQUENCE [LARGE SCALE GENOMIC DNA]</scope>
    <source>
        <strain evidence="2 3">ATCC MYA-4762</strain>
    </source>
</reference>
<sequence>MSQPQELPSHNPAHEVPVHVQAPGQYQYFPPPASQPPGPEYVSIPAQTPAPHSTAPVSPQFNFPPLQTYGSPDQYGSHAPPLQPPQQVPQEYYQQPVQGQYDAEKGGVPAYIPPQGDGTSAPALAPPVEGTAGSGAAPPAMITLFGSKC</sequence>
<protein>
    <submittedName>
        <fullName evidence="2">Uncharacterized protein</fullName>
    </submittedName>
</protein>
<dbReference type="InParanoid" id="A0A3N4LCN4"/>
<feature type="compositionally biased region" description="Low complexity" evidence="1">
    <location>
        <begin position="88"/>
        <end position="101"/>
    </location>
</feature>
<evidence type="ECO:0000313" key="2">
    <source>
        <dbReference type="EMBL" id="RPB19232.1"/>
    </source>
</evidence>
<organism evidence="2 3">
    <name type="scientific">Terfezia boudieri ATCC MYA-4762</name>
    <dbReference type="NCBI Taxonomy" id="1051890"/>
    <lineage>
        <taxon>Eukaryota</taxon>
        <taxon>Fungi</taxon>
        <taxon>Dikarya</taxon>
        <taxon>Ascomycota</taxon>
        <taxon>Pezizomycotina</taxon>
        <taxon>Pezizomycetes</taxon>
        <taxon>Pezizales</taxon>
        <taxon>Pezizaceae</taxon>
        <taxon>Terfezia</taxon>
    </lineage>
</organism>
<dbReference type="AlphaFoldDB" id="A0A3N4LCN4"/>
<dbReference type="Proteomes" id="UP000267821">
    <property type="component" value="Unassembled WGS sequence"/>
</dbReference>
<dbReference type="OrthoDB" id="5401054at2759"/>
<dbReference type="EMBL" id="ML121595">
    <property type="protein sequence ID" value="RPB19232.1"/>
    <property type="molecule type" value="Genomic_DNA"/>
</dbReference>
<keyword evidence="3" id="KW-1185">Reference proteome</keyword>